<dbReference type="Gene3D" id="1.10.10.10">
    <property type="entry name" value="Winged helix-like DNA-binding domain superfamily/Winged helix DNA-binding domain"/>
    <property type="match status" value="1"/>
</dbReference>
<name>A0ABU2BCD0_9CORY</name>
<dbReference type="Proteomes" id="UP001183619">
    <property type="component" value="Unassembled WGS sequence"/>
</dbReference>
<evidence type="ECO:0000313" key="1">
    <source>
        <dbReference type="EMBL" id="MDR7356253.1"/>
    </source>
</evidence>
<sequence>MARFGSTINEIHGRYDLTGVSILKQFHEALNIFNHNYVYEKIEGTVRQTVETIPTEAFRESLANALVHRVWDVRAPIKVSMHPDKIVVTSPGGLPPGVSADDYVNGHFSLLRNPIVGMVFFRLGYIENFGTGIARIKHLYQASVVQPAFDIYDSAITITLPVFSDQHSLNENQAKVLATLDTITPRSRSEIATLAGISRAITIRALNELIEMGSAKKSR</sequence>
<comment type="caution">
    <text evidence="1">The sequence shown here is derived from an EMBL/GenBank/DDBJ whole genome shotgun (WGS) entry which is preliminary data.</text>
</comment>
<dbReference type="Gene3D" id="3.30.565.60">
    <property type="match status" value="1"/>
</dbReference>
<accession>A0ABU2BCD0</accession>
<organism evidence="1 2">
    <name type="scientific">Corynebacterium felinum</name>
    <dbReference type="NCBI Taxonomy" id="131318"/>
    <lineage>
        <taxon>Bacteria</taxon>
        <taxon>Bacillati</taxon>
        <taxon>Actinomycetota</taxon>
        <taxon>Actinomycetes</taxon>
        <taxon>Mycobacteriales</taxon>
        <taxon>Corynebacteriaceae</taxon>
        <taxon>Corynebacterium</taxon>
    </lineage>
</organism>
<gene>
    <name evidence="1" type="ORF">J2S37_002791</name>
</gene>
<reference evidence="1 2" key="1">
    <citation type="submission" date="2023-07" db="EMBL/GenBank/DDBJ databases">
        <title>Sequencing the genomes of 1000 actinobacteria strains.</title>
        <authorList>
            <person name="Klenk H.-P."/>
        </authorList>
    </citation>
    <scope>NUCLEOTIDE SEQUENCE [LARGE SCALE GENOMIC DNA]</scope>
    <source>
        <strain evidence="1 2">DSM 44508</strain>
    </source>
</reference>
<dbReference type="SUPFAM" id="SSF46785">
    <property type="entry name" value="Winged helix' DNA-binding domain"/>
    <property type="match status" value="1"/>
</dbReference>
<dbReference type="EMBL" id="JAVDYF010000001">
    <property type="protein sequence ID" value="MDR7356253.1"/>
    <property type="molecule type" value="Genomic_DNA"/>
</dbReference>
<proteinExistence type="predicted"/>
<protein>
    <submittedName>
        <fullName evidence="1">HTH transcriptional regulator</fullName>
    </submittedName>
</protein>
<dbReference type="PANTHER" id="PTHR30595:SF6">
    <property type="entry name" value="SCHLAFEN ALBA-2 DOMAIN-CONTAINING PROTEIN"/>
    <property type="match status" value="1"/>
</dbReference>
<dbReference type="RefSeq" id="WP_277104352.1">
    <property type="nucleotide sequence ID" value="NZ_BAAAJS010000067.1"/>
</dbReference>
<keyword evidence="2" id="KW-1185">Reference proteome</keyword>
<dbReference type="InterPro" id="IPR036390">
    <property type="entry name" value="WH_DNA-bd_sf"/>
</dbReference>
<dbReference type="PANTHER" id="PTHR30595">
    <property type="entry name" value="GLPR-RELATED TRANSCRIPTIONAL REPRESSOR"/>
    <property type="match status" value="1"/>
</dbReference>
<dbReference type="Pfam" id="PF13749">
    <property type="entry name" value="HATPase_c_4"/>
    <property type="match status" value="1"/>
</dbReference>
<dbReference type="InterPro" id="IPR036388">
    <property type="entry name" value="WH-like_DNA-bd_sf"/>
</dbReference>
<evidence type="ECO:0000313" key="2">
    <source>
        <dbReference type="Proteomes" id="UP001183619"/>
    </source>
</evidence>
<dbReference type="InterPro" id="IPR038475">
    <property type="entry name" value="RecG_C_sf"/>
</dbReference>